<feature type="transmembrane region" description="Helical" evidence="7">
    <location>
        <begin position="120"/>
        <end position="140"/>
    </location>
</feature>
<dbReference type="SUPFAM" id="SSF161098">
    <property type="entry name" value="MetI-like"/>
    <property type="match status" value="1"/>
</dbReference>
<dbReference type="EMBL" id="JAHQCW010000004">
    <property type="protein sequence ID" value="MBU9735734.1"/>
    <property type="molecule type" value="Genomic_DNA"/>
</dbReference>
<keyword evidence="3" id="KW-1003">Cell membrane</keyword>
<dbReference type="GO" id="GO:0055085">
    <property type="term" value="P:transmembrane transport"/>
    <property type="evidence" value="ECO:0007669"/>
    <property type="project" value="InterPro"/>
</dbReference>
<dbReference type="SUPFAM" id="SSF160964">
    <property type="entry name" value="MalF N-terminal region-like"/>
    <property type="match status" value="1"/>
</dbReference>
<comment type="subcellular location">
    <subcellularLocation>
        <location evidence="1 7">Cell membrane</location>
        <topology evidence="1 7">Multi-pass membrane protein</topology>
    </subcellularLocation>
</comment>
<proteinExistence type="inferred from homology"/>
<gene>
    <name evidence="9" type="ORF">KTH89_04240</name>
</gene>
<dbReference type="PANTHER" id="PTHR30193:SF37">
    <property type="entry name" value="INNER MEMBRANE ABC TRANSPORTER PERMEASE PROTEIN YCJO"/>
    <property type="match status" value="1"/>
</dbReference>
<feature type="transmembrane region" description="Helical" evidence="7">
    <location>
        <begin position="277"/>
        <end position="300"/>
    </location>
</feature>
<dbReference type="InterPro" id="IPR035906">
    <property type="entry name" value="MetI-like_sf"/>
</dbReference>
<feature type="domain" description="ABC transmembrane type-1" evidence="8">
    <location>
        <begin position="81"/>
        <end position="296"/>
    </location>
</feature>
<evidence type="ECO:0000313" key="10">
    <source>
        <dbReference type="Proteomes" id="UP000712157"/>
    </source>
</evidence>
<dbReference type="AlphaFoldDB" id="A0A949JW50"/>
<keyword evidence="6 7" id="KW-0472">Membrane</keyword>
<dbReference type="PANTHER" id="PTHR30193">
    <property type="entry name" value="ABC TRANSPORTER PERMEASE PROTEIN"/>
    <property type="match status" value="1"/>
</dbReference>
<keyword evidence="4 7" id="KW-0812">Transmembrane</keyword>
<evidence type="ECO:0000259" key="8">
    <source>
        <dbReference type="PROSITE" id="PS50928"/>
    </source>
</evidence>
<feature type="transmembrane region" description="Helical" evidence="7">
    <location>
        <begin position="85"/>
        <end position="108"/>
    </location>
</feature>
<dbReference type="Proteomes" id="UP000712157">
    <property type="component" value="Unassembled WGS sequence"/>
</dbReference>
<sequence length="307" mass="34543">MNNRGKGREKKKGKSMKRHYMLIGICLLLPALVIYLLFMAYPLCRTFVLSFTNWTGFGEAKSVGFQNFTNIFQDHTFWMALKNTIYFAVFSAIFSVLLGLVLAWLNLYMRRMEGQIFRTILFSPSMIAPTITGLLFLFVFTEDVGLLNSLLKAVGLSNLTTAWLSNMATVKPVIVIATVWRQFGLTMVLCYAGLQGVSNELIESARLDGASELQIFRRILVPLIKPQIELATMFTMLGGLRIYDSVVSLTAGGPARQTVVLPMWIVENAFTYSKYGYASAMCVAFIGVVLIFILILKLLFRGESYEY</sequence>
<protein>
    <submittedName>
        <fullName evidence="9">Sugar ABC transporter permease</fullName>
    </submittedName>
</protein>
<evidence type="ECO:0000256" key="7">
    <source>
        <dbReference type="RuleBase" id="RU363032"/>
    </source>
</evidence>
<evidence type="ECO:0000313" key="9">
    <source>
        <dbReference type="EMBL" id="MBU9735734.1"/>
    </source>
</evidence>
<evidence type="ECO:0000256" key="5">
    <source>
        <dbReference type="ARBA" id="ARBA00022989"/>
    </source>
</evidence>
<dbReference type="PROSITE" id="PS50928">
    <property type="entry name" value="ABC_TM1"/>
    <property type="match status" value="1"/>
</dbReference>
<feature type="transmembrane region" description="Helical" evidence="7">
    <location>
        <begin position="20"/>
        <end position="41"/>
    </location>
</feature>
<organism evidence="9 10">
    <name type="scientific">Diplocloster agilis</name>
    <dbReference type="NCBI Taxonomy" id="2850323"/>
    <lineage>
        <taxon>Bacteria</taxon>
        <taxon>Bacillati</taxon>
        <taxon>Bacillota</taxon>
        <taxon>Clostridia</taxon>
        <taxon>Lachnospirales</taxon>
        <taxon>Lachnospiraceae</taxon>
        <taxon>Diplocloster</taxon>
    </lineage>
</organism>
<keyword evidence="10" id="KW-1185">Reference proteome</keyword>
<dbReference type="CDD" id="cd06261">
    <property type="entry name" value="TM_PBP2"/>
    <property type="match status" value="1"/>
</dbReference>
<comment type="similarity">
    <text evidence="7">Belongs to the binding-protein-dependent transport system permease family.</text>
</comment>
<dbReference type="RefSeq" id="WP_158342361.1">
    <property type="nucleotide sequence ID" value="NZ_JAHQCW010000004.1"/>
</dbReference>
<evidence type="ECO:0000256" key="3">
    <source>
        <dbReference type="ARBA" id="ARBA00022475"/>
    </source>
</evidence>
<name>A0A949JW50_9FIRM</name>
<evidence type="ECO:0000256" key="2">
    <source>
        <dbReference type="ARBA" id="ARBA00022448"/>
    </source>
</evidence>
<comment type="caution">
    <text evidence="9">The sequence shown here is derived from an EMBL/GenBank/DDBJ whole genome shotgun (WGS) entry which is preliminary data.</text>
</comment>
<evidence type="ECO:0000256" key="6">
    <source>
        <dbReference type="ARBA" id="ARBA00023136"/>
    </source>
</evidence>
<dbReference type="GO" id="GO:0005886">
    <property type="term" value="C:plasma membrane"/>
    <property type="evidence" value="ECO:0007669"/>
    <property type="project" value="UniProtKB-SubCell"/>
</dbReference>
<dbReference type="InterPro" id="IPR051393">
    <property type="entry name" value="ABC_transporter_permease"/>
</dbReference>
<dbReference type="Gene3D" id="1.10.3720.10">
    <property type="entry name" value="MetI-like"/>
    <property type="match status" value="1"/>
</dbReference>
<evidence type="ECO:0000256" key="4">
    <source>
        <dbReference type="ARBA" id="ARBA00022692"/>
    </source>
</evidence>
<evidence type="ECO:0000256" key="1">
    <source>
        <dbReference type="ARBA" id="ARBA00004651"/>
    </source>
</evidence>
<dbReference type="Pfam" id="PF00528">
    <property type="entry name" value="BPD_transp_1"/>
    <property type="match status" value="1"/>
</dbReference>
<keyword evidence="5 7" id="KW-1133">Transmembrane helix</keyword>
<dbReference type="InterPro" id="IPR000515">
    <property type="entry name" value="MetI-like"/>
</dbReference>
<accession>A0A949JW50</accession>
<keyword evidence="2 7" id="KW-0813">Transport</keyword>
<reference evidence="9" key="1">
    <citation type="submission" date="2021-06" db="EMBL/GenBank/DDBJ databases">
        <title>Description of novel taxa of the family Lachnospiraceae.</title>
        <authorList>
            <person name="Chaplin A.V."/>
            <person name="Sokolova S.R."/>
            <person name="Pikina A.P."/>
            <person name="Korzhanova M."/>
            <person name="Belova V."/>
            <person name="Korostin D."/>
            <person name="Efimov B.A."/>
        </authorList>
    </citation>
    <scope>NUCLEOTIDE SEQUENCE</scope>
    <source>
        <strain evidence="9">ASD5720</strain>
    </source>
</reference>